<dbReference type="PROSITE" id="PS50878">
    <property type="entry name" value="RT_POL"/>
    <property type="match status" value="1"/>
</dbReference>
<dbReference type="InterPro" id="IPR021109">
    <property type="entry name" value="Peptidase_aspartic_dom_sf"/>
</dbReference>
<dbReference type="CDD" id="cd01647">
    <property type="entry name" value="RT_LTR"/>
    <property type="match status" value="1"/>
</dbReference>
<dbReference type="Pfam" id="PF00078">
    <property type="entry name" value="RVT_1"/>
    <property type="match status" value="1"/>
</dbReference>
<proteinExistence type="predicted"/>
<evidence type="ECO:0000313" key="3">
    <source>
        <dbReference type="EMBL" id="GJT19137.1"/>
    </source>
</evidence>
<feature type="domain" description="Reverse transcriptase" evidence="2">
    <location>
        <begin position="602"/>
        <end position="781"/>
    </location>
</feature>
<dbReference type="Pfam" id="PF08284">
    <property type="entry name" value="RVP_2"/>
    <property type="match status" value="1"/>
</dbReference>
<evidence type="ECO:0000313" key="4">
    <source>
        <dbReference type="Proteomes" id="UP001151760"/>
    </source>
</evidence>
<dbReference type="Gene3D" id="2.40.70.10">
    <property type="entry name" value="Acid Proteases"/>
    <property type="match status" value="1"/>
</dbReference>
<organism evidence="3 4">
    <name type="scientific">Tanacetum coccineum</name>
    <dbReference type="NCBI Taxonomy" id="301880"/>
    <lineage>
        <taxon>Eukaryota</taxon>
        <taxon>Viridiplantae</taxon>
        <taxon>Streptophyta</taxon>
        <taxon>Embryophyta</taxon>
        <taxon>Tracheophyta</taxon>
        <taxon>Spermatophyta</taxon>
        <taxon>Magnoliopsida</taxon>
        <taxon>eudicotyledons</taxon>
        <taxon>Gunneridae</taxon>
        <taxon>Pentapetalae</taxon>
        <taxon>asterids</taxon>
        <taxon>campanulids</taxon>
        <taxon>Asterales</taxon>
        <taxon>Asteraceae</taxon>
        <taxon>Asteroideae</taxon>
        <taxon>Anthemideae</taxon>
        <taxon>Anthemidinae</taxon>
        <taxon>Tanacetum</taxon>
    </lineage>
</organism>
<dbReference type="CDD" id="cd00303">
    <property type="entry name" value="retropepsin_like"/>
    <property type="match status" value="1"/>
</dbReference>
<feature type="region of interest" description="Disordered" evidence="1">
    <location>
        <begin position="235"/>
        <end position="267"/>
    </location>
</feature>
<dbReference type="InterPro" id="IPR053134">
    <property type="entry name" value="RNA-dir_DNA_polymerase"/>
</dbReference>
<dbReference type="InterPro" id="IPR000477">
    <property type="entry name" value="RT_dom"/>
</dbReference>
<dbReference type="Gene3D" id="3.30.70.270">
    <property type="match status" value="1"/>
</dbReference>
<accession>A0ABQ5BZC6</accession>
<evidence type="ECO:0000256" key="1">
    <source>
        <dbReference type="SAM" id="MobiDB-lite"/>
    </source>
</evidence>
<dbReference type="PANTHER" id="PTHR24559">
    <property type="entry name" value="TRANSPOSON TY3-I GAG-POL POLYPROTEIN"/>
    <property type="match status" value="1"/>
</dbReference>
<protein>
    <submittedName>
        <fullName evidence="3">Mitochondrial protein</fullName>
    </submittedName>
</protein>
<evidence type="ECO:0000259" key="2">
    <source>
        <dbReference type="PROSITE" id="PS50878"/>
    </source>
</evidence>
<sequence>MAPATRSIVGTSNNEDRGVNERLSSLEASLERVTKALQEMVTMNQGMNVHGRASTQNQFTRMTKVEFPKFSGDDVKGWIFRCEQFFSIDEIPENQKVKLISVHLFDTALLWHRQFIRLNGENVTWNVYKNGILQRFGTVFDDPISEIRKIKYQSNAKDYQDAFDTLLSRVDISEEHAVSFYLGGLPPEIEMGVRMFKPTNLADAYQLTNYQEATLEAVRKKNKAVVNSQMGRFGSGNSGYGNNSRPSLLPSPVTTTNWRTKPNTPVTTPVRKQLTQKELDDKRSKNQCFYCDQKYVPGHKCSGRLYSLEIIEGNNDMGENLDEQFDEGVFGCEDNVVENVSEDLHDYVPEPDTVTQPQISLNAISGVNTFQTMRIKGQINNKPVNILIDCGSTHNFLDLSTAKQLGCPVKGSYPLQVTVPGGNFLTSNHVCKGVTWKLQGEAFQADMMLIPLGGCEMVLGVQWLATLGDIVCNFLQLRMEFMYQGKKIVLRGIPQPAIQWMQGKQIGPKLFSMTLCVYPPSGVQAELMSTGISSESTNVHPSLIPLLHRYEKVFAVPKSLPPNRKHDHRIPLQENTSPINIRPYRHPPIQKDAIEAMVTELLDSGVIRESHSPFSSPIVMVKKKDGTWRMCVDYRALNKKTVKDKFPIPIIEELIDELFEAQVFTKLDLRSGYHQIRMCEEDIPKTAFRTHQGHYEFLVMPFGLTNAPSSFQALMNEVFAPFLRKFVLVFFDDILVFSKDMTEHAKHLELVLDTMESQQLYAKMSKCVFGTTQVEYLGHVISGKGVSTDSTKVQVMRDWPTPVNISLYMFSSTPKHNPSITQHI</sequence>
<dbReference type="InterPro" id="IPR043502">
    <property type="entry name" value="DNA/RNA_pol_sf"/>
</dbReference>
<dbReference type="SUPFAM" id="SSF56672">
    <property type="entry name" value="DNA/RNA polymerases"/>
    <property type="match status" value="1"/>
</dbReference>
<dbReference type="InterPro" id="IPR043128">
    <property type="entry name" value="Rev_trsase/Diguanyl_cyclase"/>
</dbReference>
<dbReference type="PANTHER" id="PTHR24559:SF450">
    <property type="entry name" value="RNA-DIRECTED DNA POLYMERASE HOMOLOG"/>
    <property type="match status" value="1"/>
</dbReference>
<dbReference type="SUPFAM" id="SSF50630">
    <property type="entry name" value="Acid proteases"/>
    <property type="match status" value="1"/>
</dbReference>
<dbReference type="EMBL" id="BQNB010013693">
    <property type="protein sequence ID" value="GJT19137.1"/>
    <property type="molecule type" value="Genomic_DNA"/>
</dbReference>
<feature type="compositionally biased region" description="Polar residues" evidence="1">
    <location>
        <begin position="252"/>
        <end position="267"/>
    </location>
</feature>
<gene>
    <name evidence="3" type="ORF">Tco_0877843</name>
</gene>
<name>A0ABQ5BZC6_9ASTR</name>
<reference evidence="3" key="2">
    <citation type="submission" date="2022-01" db="EMBL/GenBank/DDBJ databases">
        <authorList>
            <person name="Yamashiro T."/>
            <person name="Shiraishi A."/>
            <person name="Satake H."/>
            <person name="Nakayama K."/>
        </authorList>
    </citation>
    <scope>NUCLEOTIDE SEQUENCE</scope>
</reference>
<keyword evidence="4" id="KW-1185">Reference proteome</keyword>
<comment type="caution">
    <text evidence="3">The sequence shown here is derived from an EMBL/GenBank/DDBJ whole genome shotgun (WGS) entry which is preliminary data.</text>
</comment>
<reference evidence="3" key="1">
    <citation type="journal article" date="2022" name="Int. J. Mol. Sci.">
        <title>Draft Genome of Tanacetum Coccineum: Genomic Comparison of Closely Related Tanacetum-Family Plants.</title>
        <authorList>
            <person name="Yamashiro T."/>
            <person name="Shiraishi A."/>
            <person name="Nakayama K."/>
            <person name="Satake H."/>
        </authorList>
    </citation>
    <scope>NUCLEOTIDE SEQUENCE</scope>
</reference>
<dbReference type="InterPro" id="IPR045358">
    <property type="entry name" value="Ty3_capsid"/>
</dbReference>
<dbReference type="Pfam" id="PF19259">
    <property type="entry name" value="Ty3_capsid"/>
    <property type="match status" value="1"/>
</dbReference>
<dbReference type="Proteomes" id="UP001151760">
    <property type="component" value="Unassembled WGS sequence"/>
</dbReference>
<dbReference type="Gene3D" id="3.10.10.10">
    <property type="entry name" value="HIV Type 1 Reverse Transcriptase, subunit A, domain 1"/>
    <property type="match status" value="1"/>
</dbReference>